<organism evidence="3 4">
    <name type="scientific">Karstenula rhodostoma CBS 690.94</name>
    <dbReference type="NCBI Taxonomy" id="1392251"/>
    <lineage>
        <taxon>Eukaryota</taxon>
        <taxon>Fungi</taxon>
        <taxon>Dikarya</taxon>
        <taxon>Ascomycota</taxon>
        <taxon>Pezizomycotina</taxon>
        <taxon>Dothideomycetes</taxon>
        <taxon>Pleosporomycetidae</taxon>
        <taxon>Pleosporales</taxon>
        <taxon>Massarineae</taxon>
        <taxon>Didymosphaeriaceae</taxon>
        <taxon>Karstenula</taxon>
    </lineage>
</organism>
<evidence type="ECO:0000259" key="2">
    <source>
        <dbReference type="Pfam" id="PF20408"/>
    </source>
</evidence>
<dbReference type="Proteomes" id="UP000799764">
    <property type="component" value="Unassembled WGS sequence"/>
</dbReference>
<sequence>MADSKRKADDTNDAPEPKRRVTRSVSKAPAPVPAKQAPKPKSKAPAAKASKPSKRAAKAAPPNVEKTSNKTEESAVDSPPANDTPRAVLTIQHAAVKKPITCHRYPDSPEPNLPTPGLLFTHGAGGTLSTPAVVNFCTGYSTVHPMLAFQGSMNLAARIKGFHACISHLGLEKQRLTLGGRSMGARAAVVAGTEVLADDALRELWLVLVSYPLKGPKDVRDQILLHLPAAARVLFVIGDKDAMCPLDLLEETRGKMAAKSRLVVVRGADHGMRVRPVAEERRLGEEAGRLAAMWAGGEADDGDVYIGGEEEG</sequence>
<feature type="region of interest" description="Disordered" evidence="1">
    <location>
        <begin position="1"/>
        <end position="84"/>
    </location>
</feature>
<feature type="compositionally biased region" description="Basic and acidic residues" evidence="1">
    <location>
        <begin position="1"/>
        <end position="19"/>
    </location>
</feature>
<dbReference type="PANTHER" id="PTHR13136">
    <property type="entry name" value="TESTIS DEVELOPMENT PROTEIN PRTD"/>
    <property type="match status" value="1"/>
</dbReference>
<evidence type="ECO:0000313" key="3">
    <source>
        <dbReference type="EMBL" id="KAF2446303.1"/>
    </source>
</evidence>
<comment type="caution">
    <text evidence="3">The sequence shown here is derived from an EMBL/GenBank/DDBJ whole genome shotgun (WGS) entry which is preliminary data.</text>
</comment>
<evidence type="ECO:0000256" key="1">
    <source>
        <dbReference type="SAM" id="MobiDB-lite"/>
    </source>
</evidence>
<dbReference type="InterPro" id="IPR029058">
    <property type="entry name" value="AB_hydrolase_fold"/>
</dbReference>
<keyword evidence="4" id="KW-1185">Reference proteome</keyword>
<dbReference type="EMBL" id="MU001498">
    <property type="protein sequence ID" value="KAF2446303.1"/>
    <property type="molecule type" value="Genomic_DNA"/>
</dbReference>
<gene>
    <name evidence="3" type="ORF">P171DRAFT_519846</name>
</gene>
<dbReference type="OrthoDB" id="6415022at2759"/>
<dbReference type="SUPFAM" id="SSF53474">
    <property type="entry name" value="alpha/beta-Hydrolases"/>
    <property type="match status" value="1"/>
</dbReference>
<evidence type="ECO:0000313" key="4">
    <source>
        <dbReference type="Proteomes" id="UP000799764"/>
    </source>
</evidence>
<dbReference type="Pfam" id="PF20408">
    <property type="entry name" value="Abhydrolase_11"/>
    <property type="match status" value="1"/>
</dbReference>
<accession>A0A9P4UEC1</accession>
<proteinExistence type="predicted"/>
<protein>
    <recommendedName>
        <fullName evidence="2">KANL3/Tex30 alpha/beta hydrolase-like domain-containing protein</fullName>
    </recommendedName>
</protein>
<feature type="compositionally biased region" description="Low complexity" evidence="1">
    <location>
        <begin position="26"/>
        <end position="50"/>
    </location>
</feature>
<dbReference type="PANTHER" id="PTHR13136:SF11">
    <property type="entry name" value="TESTIS-EXPRESSED PROTEIN 30"/>
    <property type="match status" value="1"/>
</dbReference>
<name>A0A9P4UEC1_9PLEO</name>
<reference evidence="3" key="1">
    <citation type="journal article" date="2020" name="Stud. Mycol.">
        <title>101 Dothideomycetes genomes: a test case for predicting lifestyles and emergence of pathogens.</title>
        <authorList>
            <person name="Haridas S."/>
            <person name="Albert R."/>
            <person name="Binder M."/>
            <person name="Bloem J."/>
            <person name="Labutti K."/>
            <person name="Salamov A."/>
            <person name="Andreopoulos B."/>
            <person name="Baker S."/>
            <person name="Barry K."/>
            <person name="Bills G."/>
            <person name="Bluhm B."/>
            <person name="Cannon C."/>
            <person name="Castanera R."/>
            <person name="Culley D."/>
            <person name="Daum C."/>
            <person name="Ezra D."/>
            <person name="Gonzalez J."/>
            <person name="Henrissat B."/>
            <person name="Kuo A."/>
            <person name="Liang C."/>
            <person name="Lipzen A."/>
            <person name="Lutzoni F."/>
            <person name="Magnuson J."/>
            <person name="Mondo S."/>
            <person name="Nolan M."/>
            <person name="Ohm R."/>
            <person name="Pangilinan J."/>
            <person name="Park H.-J."/>
            <person name="Ramirez L."/>
            <person name="Alfaro M."/>
            <person name="Sun H."/>
            <person name="Tritt A."/>
            <person name="Yoshinaga Y."/>
            <person name="Zwiers L.-H."/>
            <person name="Turgeon B."/>
            <person name="Goodwin S."/>
            <person name="Spatafora J."/>
            <person name="Crous P."/>
            <person name="Grigoriev I."/>
        </authorList>
    </citation>
    <scope>NUCLEOTIDE SEQUENCE</scope>
    <source>
        <strain evidence="3">CBS 690.94</strain>
    </source>
</reference>
<dbReference type="Gene3D" id="3.40.50.1820">
    <property type="entry name" value="alpha/beta hydrolase"/>
    <property type="match status" value="1"/>
</dbReference>
<dbReference type="AlphaFoldDB" id="A0A9P4UEC1"/>
<dbReference type="InterPro" id="IPR026555">
    <property type="entry name" value="NSL3/Tex30"/>
</dbReference>
<dbReference type="InterPro" id="IPR046879">
    <property type="entry name" value="KANL3/Tex30_Abhydrolase"/>
</dbReference>
<feature type="domain" description="KANL3/Tex30 alpha/beta hydrolase-like" evidence="2">
    <location>
        <begin position="161"/>
        <end position="276"/>
    </location>
</feature>